<dbReference type="EMBL" id="KV448479">
    <property type="protein sequence ID" value="OAX35664.1"/>
    <property type="molecule type" value="Genomic_DNA"/>
</dbReference>
<name>A0A1B7MSS1_9AGAM</name>
<sequence>MVPSLYRPIAELWLIAIEAKGRHGLEWDSSLRSSSSFHGKLGCRLHAGPTFCNNYASAALKYVKSIRSRAQNPDITLDMLIVTLANSVDLIMRTGEHSAAIREEYILRQSIKNVFLALRVIQRLLRATGSMDHPLRQRLSSIFHYFSTDSTTSDDANDAVSVFYQALRSHALETTVGMDPSRPLSPEVDINGWITHILAILVQYIVYDKILTYALKHLDTLSRVLDPMARQDETLRKHWCILEQYIGFYAGLRSNEEMKRKSSPNKRGGFYVVIMRLRMTLSSCNVRDDRWHATAQNSTSAAVGDYFRYFTARGFTDYLFRLIGAALRET</sequence>
<accession>A0A1B7MSS1</accession>
<evidence type="ECO:0000313" key="1">
    <source>
        <dbReference type="EMBL" id="OAX35664.1"/>
    </source>
</evidence>
<organism evidence="1 2">
    <name type="scientific">Rhizopogon vinicolor AM-OR11-026</name>
    <dbReference type="NCBI Taxonomy" id="1314800"/>
    <lineage>
        <taxon>Eukaryota</taxon>
        <taxon>Fungi</taxon>
        <taxon>Dikarya</taxon>
        <taxon>Basidiomycota</taxon>
        <taxon>Agaricomycotina</taxon>
        <taxon>Agaricomycetes</taxon>
        <taxon>Agaricomycetidae</taxon>
        <taxon>Boletales</taxon>
        <taxon>Suillineae</taxon>
        <taxon>Rhizopogonaceae</taxon>
        <taxon>Rhizopogon</taxon>
    </lineage>
</organism>
<keyword evidence="2" id="KW-1185">Reference proteome</keyword>
<proteinExistence type="predicted"/>
<gene>
    <name evidence="1" type="ORF">K503DRAFT_868100</name>
</gene>
<dbReference type="Proteomes" id="UP000092154">
    <property type="component" value="Unassembled WGS sequence"/>
</dbReference>
<protein>
    <submittedName>
        <fullName evidence="1">Uncharacterized protein</fullName>
    </submittedName>
</protein>
<reference evidence="1 2" key="1">
    <citation type="submission" date="2016-06" db="EMBL/GenBank/DDBJ databases">
        <title>Comparative genomics of the ectomycorrhizal sister species Rhizopogon vinicolor and Rhizopogon vesiculosus (Basidiomycota: Boletales) reveals a divergence of the mating type B locus.</title>
        <authorList>
            <consortium name="DOE Joint Genome Institute"/>
            <person name="Mujic A.B."/>
            <person name="Kuo A."/>
            <person name="Tritt A."/>
            <person name="Lipzen A."/>
            <person name="Chen C."/>
            <person name="Johnson J."/>
            <person name="Sharma A."/>
            <person name="Barry K."/>
            <person name="Grigoriev I.V."/>
            <person name="Spatafora J.W."/>
        </authorList>
    </citation>
    <scope>NUCLEOTIDE SEQUENCE [LARGE SCALE GENOMIC DNA]</scope>
    <source>
        <strain evidence="1 2">AM-OR11-026</strain>
    </source>
</reference>
<evidence type="ECO:0000313" key="2">
    <source>
        <dbReference type="Proteomes" id="UP000092154"/>
    </source>
</evidence>
<dbReference type="AlphaFoldDB" id="A0A1B7MSS1"/>
<dbReference type="InParanoid" id="A0A1B7MSS1"/>
<dbReference type="OrthoDB" id="2651333at2759"/>